<sequence length="370" mass="41509">MRLESLQLLHFRNYPHLQLDTRAPVNVFIGENGQGKTNVLEAIDILALTKSHRTHRLAECIQWGEQSALIEGRVQRNTGSSELSVTLTSSGKRAAVAGVERPRISDYVGMLNVVLFTPEDLQLIKGSPQVRRRFLDMEIGQISPVYLRDLQQYVRALSQRNQLLKSANANPTERITDTLDIWDDQLARHGSRVILRRAKFVRTLERHAREIHSRVSGDREVLSLSYAKVSPEQTPEQVFQMYLHELRARRSLDLARGMTSVGPHRDDLVILLNDREAAAFASQGQQRTAALSLKLAEIELIREEVGEYPVLLLDDVLSELDPVRQVHLVSAMGAQVQTFLTTTHLEGLGSLAGALQVFVVEAGQIRAKTP</sequence>
<accession>A0A2K8N518</accession>
<dbReference type="GO" id="GO:0009432">
    <property type="term" value="P:SOS response"/>
    <property type="evidence" value="ECO:0007669"/>
    <property type="project" value="UniProtKB-UniRule"/>
</dbReference>
<dbReference type="CDD" id="cd03242">
    <property type="entry name" value="ABC_RecF"/>
    <property type="match status" value="1"/>
</dbReference>
<comment type="function">
    <text evidence="12 13">The RecF protein is involved in DNA metabolism; it is required for DNA replication and normal SOS inducibility. RecF binds preferentially to single-stranded, linear DNA. It also seems to bind ATP.</text>
</comment>
<dbReference type="PROSITE" id="PS00617">
    <property type="entry name" value="RECF_1"/>
    <property type="match status" value="1"/>
</dbReference>
<dbReference type="RefSeq" id="WP_100666438.1">
    <property type="nucleotide sequence ID" value="NZ_CP024955.1"/>
</dbReference>
<dbReference type="Gene3D" id="3.40.50.300">
    <property type="entry name" value="P-loop containing nucleotide triphosphate hydrolases"/>
    <property type="match status" value="1"/>
</dbReference>
<evidence type="ECO:0000256" key="8">
    <source>
        <dbReference type="ARBA" id="ARBA00022840"/>
    </source>
</evidence>
<dbReference type="InterPro" id="IPR042174">
    <property type="entry name" value="RecF_2"/>
</dbReference>
<dbReference type="InterPro" id="IPR018078">
    <property type="entry name" value="DNA-binding_RecF_CS"/>
</dbReference>
<dbReference type="GO" id="GO:0005737">
    <property type="term" value="C:cytoplasm"/>
    <property type="evidence" value="ECO:0007669"/>
    <property type="project" value="UniProtKB-SubCell"/>
</dbReference>
<dbReference type="OrthoDB" id="9803889at2"/>
<dbReference type="GO" id="GO:0006260">
    <property type="term" value="P:DNA replication"/>
    <property type="evidence" value="ECO:0007669"/>
    <property type="project" value="UniProtKB-UniRule"/>
</dbReference>
<evidence type="ECO:0000256" key="5">
    <source>
        <dbReference type="ARBA" id="ARBA00022705"/>
    </source>
</evidence>
<dbReference type="GO" id="GO:0006302">
    <property type="term" value="P:double-strand break repair"/>
    <property type="evidence" value="ECO:0007669"/>
    <property type="project" value="TreeGrafter"/>
</dbReference>
<dbReference type="EMBL" id="CP024955">
    <property type="protein sequence ID" value="ATY83572.1"/>
    <property type="molecule type" value="Genomic_DNA"/>
</dbReference>
<evidence type="ECO:0000256" key="6">
    <source>
        <dbReference type="ARBA" id="ARBA00022741"/>
    </source>
</evidence>
<comment type="similarity">
    <text evidence="2 12 13">Belongs to the RecF family.</text>
</comment>
<evidence type="ECO:0000256" key="13">
    <source>
        <dbReference type="RuleBase" id="RU000578"/>
    </source>
</evidence>
<dbReference type="NCBIfam" id="TIGR00611">
    <property type="entry name" value="recf"/>
    <property type="match status" value="1"/>
</dbReference>
<dbReference type="Proteomes" id="UP000231932">
    <property type="component" value="Chromosome"/>
</dbReference>
<evidence type="ECO:0000259" key="14">
    <source>
        <dbReference type="Pfam" id="PF02463"/>
    </source>
</evidence>
<protein>
    <recommendedName>
        <fullName evidence="3 12">DNA replication and repair protein RecF</fullName>
    </recommendedName>
</protein>
<name>A0A2K8N518_9BACL</name>
<evidence type="ECO:0000256" key="10">
    <source>
        <dbReference type="ARBA" id="ARBA00023204"/>
    </source>
</evidence>
<reference evidence="16" key="1">
    <citation type="submission" date="2017-11" db="EMBL/GenBank/DDBJ databases">
        <title>Complete Genome Sequence of Kyrpidia sp. Strain EA-1, a thermophilic, hydrogen-oxidizing Bacterium, isolated from the Azores.</title>
        <authorList>
            <person name="Reiner J.E."/>
            <person name="Lapp C.J."/>
            <person name="Bunk B."/>
            <person name="Gescher J."/>
        </authorList>
    </citation>
    <scope>NUCLEOTIDE SEQUENCE [LARGE SCALE GENOMIC DNA]</scope>
    <source>
        <strain evidence="16">EA-1</strain>
    </source>
</reference>
<dbReference type="GO" id="GO:0003697">
    <property type="term" value="F:single-stranded DNA binding"/>
    <property type="evidence" value="ECO:0007669"/>
    <property type="project" value="UniProtKB-UniRule"/>
</dbReference>
<evidence type="ECO:0000313" key="15">
    <source>
        <dbReference type="EMBL" id="ATY83572.1"/>
    </source>
</evidence>
<dbReference type="InterPro" id="IPR003395">
    <property type="entry name" value="RecF/RecN/SMC_N"/>
</dbReference>
<dbReference type="Gene3D" id="1.20.1050.90">
    <property type="entry name" value="RecF/RecN/SMC, N-terminal domain"/>
    <property type="match status" value="1"/>
</dbReference>
<dbReference type="HAMAP" id="MF_00365">
    <property type="entry name" value="RecF"/>
    <property type="match status" value="1"/>
</dbReference>
<evidence type="ECO:0000256" key="1">
    <source>
        <dbReference type="ARBA" id="ARBA00004496"/>
    </source>
</evidence>
<evidence type="ECO:0000256" key="3">
    <source>
        <dbReference type="ARBA" id="ARBA00020170"/>
    </source>
</evidence>
<evidence type="ECO:0000256" key="11">
    <source>
        <dbReference type="ARBA" id="ARBA00023236"/>
    </source>
</evidence>
<proteinExistence type="inferred from homology"/>
<keyword evidence="7 12" id="KW-0227">DNA damage</keyword>
<evidence type="ECO:0000256" key="12">
    <source>
        <dbReference type="HAMAP-Rule" id="MF_00365"/>
    </source>
</evidence>
<dbReference type="PANTHER" id="PTHR32182">
    <property type="entry name" value="DNA REPLICATION AND REPAIR PROTEIN RECF"/>
    <property type="match status" value="1"/>
</dbReference>
<evidence type="ECO:0000256" key="4">
    <source>
        <dbReference type="ARBA" id="ARBA00022490"/>
    </source>
</evidence>
<dbReference type="InterPro" id="IPR001238">
    <property type="entry name" value="DNA-binding_RecF"/>
</dbReference>
<dbReference type="InterPro" id="IPR027417">
    <property type="entry name" value="P-loop_NTPase"/>
</dbReference>
<keyword evidence="11 12" id="KW-0742">SOS response</keyword>
<gene>
    <name evidence="12" type="primary">recF</name>
    <name evidence="15" type="ORF">CVV65_00020</name>
</gene>
<feature type="domain" description="RecF/RecN/SMC N-terminal" evidence="14">
    <location>
        <begin position="3"/>
        <end position="348"/>
    </location>
</feature>
<evidence type="ECO:0000256" key="2">
    <source>
        <dbReference type="ARBA" id="ARBA00008016"/>
    </source>
</evidence>
<evidence type="ECO:0000313" key="16">
    <source>
        <dbReference type="Proteomes" id="UP000231932"/>
    </source>
</evidence>
<keyword evidence="6 12" id="KW-0547">Nucleotide-binding</keyword>
<keyword evidence="4 12" id="KW-0963">Cytoplasm</keyword>
<dbReference type="Pfam" id="PF02463">
    <property type="entry name" value="SMC_N"/>
    <property type="match status" value="1"/>
</dbReference>
<keyword evidence="10 12" id="KW-0234">DNA repair</keyword>
<organism evidence="15 16">
    <name type="scientific">Kyrpidia spormannii</name>
    <dbReference type="NCBI Taxonomy" id="2055160"/>
    <lineage>
        <taxon>Bacteria</taxon>
        <taxon>Bacillati</taxon>
        <taxon>Bacillota</taxon>
        <taxon>Bacilli</taxon>
        <taxon>Bacillales</taxon>
        <taxon>Alicyclobacillaceae</taxon>
        <taxon>Kyrpidia</taxon>
    </lineage>
</organism>
<keyword evidence="16" id="KW-1185">Reference proteome</keyword>
<dbReference type="SUPFAM" id="SSF52540">
    <property type="entry name" value="P-loop containing nucleoside triphosphate hydrolases"/>
    <property type="match status" value="1"/>
</dbReference>
<dbReference type="PROSITE" id="PS00618">
    <property type="entry name" value="RECF_2"/>
    <property type="match status" value="1"/>
</dbReference>
<dbReference type="KEGG" id="kyr:CVV65_00020"/>
<dbReference type="AlphaFoldDB" id="A0A2K8N518"/>
<dbReference type="GO" id="GO:0000731">
    <property type="term" value="P:DNA synthesis involved in DNA repair"/>
    <property type="evidence" value="ECO:0007669"/>
    <property type="project" value="TreeGrafter"/>
</dbReference>
<feature type="binding site" evidence="12">
    <location>
        <begin position="30"/>
        <end position="37"/>
    </location>
    <ligand>
        <name>ATP</name>
        <dbReference type="ChEBI" id="CHEBI:30616"/>
    </ligand>
</feature>
<keyword evidence="9 12" id="KW-0238">DNA-binding</keyword>
<keyword evidence="8 12" id="KW-0067">ATP-binding</keyword>
<evidence type="ECO:0000256" key="9">
    <source>
        <dbReference type="ARBA" id="ARBA00023125"/>
    </source>
</evidence>
<dbReference type="GO" id="GO:0005524">
    <property type="term" value="F:ATP binding"/>
    <property type="evidence" value="ECO:0007669"/>
    <property type="project" value="UniProtKB-UniRule"/>
</dbReference>
<keyword evidence="5 12" id="KW-0235">DNA replication</keyword>
<comment type="subcellular location">
    <subcellularLocation>
        <location evidence="1 12 13">Cytoplasm</location>
    </subcellularLocation>
</comment>
<evidence type="ECO:0000256" key="7">
    <source>
        <dbReference type="ARBA" id="ARBA00022763"/>
    </source>
</evidence>
<dbReference type="PANTHER" id="PTHR32182:SF0">
    <property type="entry name" value="DNA REPLICATION AND REPAIR PROTEIN RECF"/>
    <property type="match status" value="1"/>
</dbReference>